<dbReference type="InterPro" id="IPR001692">
    <property type="entry name" value="Histidinol_DH_CS"/>
</dbReference>
<feature type="binding site" evidence="5 9">
    <location>
        <position position="421"/>
    </location>
    <ligand>
        <name>substrate</name>
    </ligand>
</feature>
<dbReference type="CDD" id="cd06572">
    <property type="entry name" value="Histidinol_dh"/>
    <property type="match status" value="1"/>
</dbReference>
<dbReference type="SUPFAM" id="SSF53720">
    <property type="entry name" value="ALDH-like"/>
    <property type="match status" value="1"/>
</dbReference>
<dbReference type="InterPro" id="IPR022695">
    <property type="entry name" value="Histidinol_DH_monofunct"/>
</dbReference>
<evidence type="ECO:0000256" key="2">
    <source>
        <dbReference type="ARBA" id="ARBA00022723"/>
    </source>
</evidence>
<feature type="binding site" evidence="5 9">
    <location>
        <position position="237"/>
    </location>
    <ligand>
        <name>substrate</name>
    </ligand>
</feature>
<dbReference type="Pfam" id="PF00815">
    <property type="entry name" value="Histidinol_dh"/>
    <property type="match status" value="1"/>
</dbReference>
<feature type="binding site" evidence="5 9">
    <location>
        <position position="259"/>
    </location>
    <ligand>
        <name>substrate</name>
    </ligand>
</feature>
<comment type="caution">
    <text evidence="12">The sequence shown here is derived from an EMBL/GenBank/DDBJ whole genome shotgun (WGS) entry which is preliminary data.</text>
</comment>
<keyword evidence="5" id="KW-0028">Amino-acid biosynthesis</keyword>
<feature type="binding site" evidence="5 8">
    <location>
        <position position="130"/>
    </location>
    <ligand>
        <name>NAD(+)</name>
        <dbReference type="ChEBI" id="CHEBI:57540"/>
    </ligand>
</feature>
<dbReference type="FunFam" id="3.40.50.1980:FF:000026">
    <property type="entry name" value="Histidinol dehydrogenase"/>
    <property type="match status" value="1"/>
</dbReference>
<evidence type="ECO:0000256" key="3">
    <source>
        <dbReference type="ARBA" id="ARBA00022833"/>
    </source>
</evidence>
<keyword evidence="2 5" id="KW-0479">Metal-binding</keyword>
<feature type="active site" description="Proton acceptor" evidence="5 7">
    <location>
        <position position="328"/>
    </location>
</feature>
<dbReference type="RefSeq" id="WP_153342513.1">
    <property type="nucleotide sequence ID" value="NZ_WIVE01000015.1"/>
</dbReference>
<dbReference type="GO" id="GO:0005829">
    <property type="term" value="C:cytosol"/>
    <property type="evidence" value="ECO:0007669"/>
    <property type="project" value="TreeGrafter"/>
</dbReference>
<keyword evidence="4 5" id="KW-0560">Oxidoreductase</keyword>
<dbReference type="GO" id="GO:0000105">
    <property type="term" value="P:L-histidine biosynthetic process"/>
    <property type="evidence" value="ECO:0007669"/>
    <property type="project" value="UniProtKB-UniRule"/>
</dbReference>
<dbReference type="PIRSF" id="PIRSF000099">
    <property type="entry name" value="Histidinol_dh"/>
    <property type="match status" value="1"/>
</dbReference>
<feature type="binding site" evidence="5 10">
    <location>
        <position position="421"/>
    </location>
    <ligand>
        <name>Zn(2+)</name>
        <dbReference type="ChEBI" id="CHEBI:29105"/>
    </ligand>
</feature>
<dbReference type="InterPro" id="IPR012131">
    <property type="entry name" value="Hstdl_DH"/>
</dbReference>
<organism evidence="12 13">
    <name type="scientific">Roseospira navarrensis</name>
    <dbReference type="NCBI Taxonomy" id="140058"/>
    <lineage>
        <taxon>Bacteria</taxon>
        <taxon>Pseudomonadati</taxon>
        <taxon>Pseudomonadota</taxon>
        <taxon>Alphaproteobacteria</taxon>
        <taxon>Rhodospirillales</taxon>
        <taxon>Rhodospirillaceae</taxon>
        <taxon>Roseospira</taxon>
    </lineage>
</organism>
<evidence type="ECO:0000256" key="5">
    <source>
        <dbReference type="HAMAP-Rule" id="MF_01024"/>
    </source>
</evidence>
<dbReference type="HAMAP" id="MF_01024">
    <property type="entry name" value="HisD"/>
    <property type="match status" value="1"/>
</dbReference>
<reference evidence="12 13" key="1">
    <citation type="submission" date="2019-10" db="EMBL/GenBank/DDBJ databases">
        <title>Draft whole-genome sequence of the purple nonsulfur photosynthetic bacterium Roseospira navarrensis DSM 15114.</title>
        <authorList>
            <person name="Kyndt J.A."/>
            <person name="Meyer T.E."/>
        </authorList>
    </citation>
    <scope>NUCLEOTIDE SEQUENCE [LARGE SCALE GENOMIC DNA]</scope>
    <source>
        <strain evidence="12 13">DSM 15114</strain>
    </source>
</reference>
<evidence type="ECO:0000256" key="11">
    <source>
        <dbReference type="RuleBase" id="RU004175"/>
    </source>
</evidence>
<evidence type="ECO:0000256" key="9">
    <source>
        <dbReference type="PIRSR" id="PIRSR000099-3"/>
    </source>
</evidence>
<dbReference type="FunFam" id="3.40.50.1980:FF:000001">
    <property type="entry name" value="Histidinol dehydrogenase"/>
    <property type="match status" value="1"/>
</dbReference>
<dbReference type="PANTHER" id="PTHR21256">
    <property type="entry name" value="HISTIDINOL DEHYDROGENASE HDH"/>
    <property type="match status" value="1"/>
</dbReference>
<dbReference type="AlphaFoldDB" id="A0A7X1ZF30"/>
<feature type="binding site" evidence="5 9">
    <location>
        <position position="262"/>
    </location>
    <ligand>
        <name>substrate</name>
    </ligand>
</feature>
<evidence type="ECO:0000256" key="10">
    <source>
        <dbReference type="PIRSR" id="PIRSR000099-4"/>
    </source>
</evidence>
<dbReference type="GO" id="GO:0051287">
    <property type="term" value="F:NAD binding"/>
    <property type="evidence" value="ECO:0007669"/>
    <property type="project" value="InterPro"/>
</dbReference>
<comment type="cofactor">
    <cofactor evidence="5 10">
        <name>Zn(2+)</name>
        <dbReference type="ChEBI" id="CHEBI:29105"/>
    </cofactor>
    <text evidence="5 10">Binds 1 zinc ion per subunit.</text>
</comment>
<dbReference type="UniPathway" id="UPA00031">
    <property type="reaction ID" value="UER00014"/>
</dbReference>
<dbReference type="GO" id="GO:0004399">
    <property type="term" value="F:histidinol dehydrogenase activity"/>
    <property type="evidence" value="ECO:0007669"/>
    <property type="project" value="UniProtKB-UniRule"/>
</dbReference>
<feature type="binding site" evidence="5 9">
    <location>
        <position position="362"/>
    </location>
    <ligand>
        <name>substrate</name>
    </ligand>
</feature>
<feature type="binding site" evidence="5 8">
    <location>
        <position position="214"/>
    </location>
    <ligand>
        <name>NAD(+)</name>
        <dbReference type="ChEBI" id="CHEBI:57540"/>
    </ligand>
</feature>
<evidence type="ECO:0000256" key="1">
    <source>
        <dbReference type="ARBA" id="ARBA00010178"/>
    </source>
</evidence>
<gene>
    <name evidence="5 12" type="primary">hisD</name>
    <name evidence="12" type="ORF">GHC57_06815</name>
</gene>
<sequence length="440" mass="45639">MPVELNTADPDFEAAFAALLAARAEFDTSVDPVVADILADVKARGDAAVVEYTQRFDRVHLTTDALRLDDETVDAAAGQVDAETLAALNVAAERITRFHEHQKPTDIAFTDPTGVRLGQRHTPVDAVGLYVPGGTAAYPSSVLMNAIPAKVAGVGRLVMVVPTPDGIINPLVMAAARLAEVDEIYRIGGAQAIGALAYGTGVIAPVDKIVGPGNAYVASAKKQVFGTVGIDMIAGPSEILVVADAGNDPAWIAADLLSQAEHDAAAQAILITDDADFAAAVGRAVEGHLKTLPRTAIAAESWARHGALIVVEDLMEQAPPLVNRIAPEHLELAVGDPDALAARVRHAGAIFLGRHTPEAVGDYVGGPNHVLPTSRGARFSSGLGVLDFMKRTTLLGCDSSALATIGPAAVRLAEAEGLQAHGLSVALRLNMPRPDARDGA</sequence>
<evidence type="ECO:0000313" key="13">
    <source>
        <dbReference type="Proteomes" id="UP000434582"/>
    </source>
</evidence>
<dbReference type="GO" id="GO:0008270">
    <property type="term" value="F:zinc ion binding"/>
    <property type="evidence" value="ECO:0007669"/>
    <property type="project" value="UniProtKB-UniRule"/>
</dbReference>
<dbReference type="PROSITE" id="PS00611">
    <property type="entry name" value="HISOL_DEHYDROGENASE"/>
    <property type="match status" value="1"/>
</dbReference>
<comment type="similarity">
    <text evidence="1 5 6 11">Belongs to the histidinol dehydrogenase family.</text>
</comment>
<dbReference type="OrthoDB" id="9805269at2"/>
<dbReference type="Gene3D" id="1.20.5.1300">
    <property type="match status" value="1"/>
</dbReference>
<feature type="binding site" evidence="5 10">
    <location>
        <position position="262"/>
    </location>
    <ligand>
        <name>Zn(2+)</name>
        <dbReference type="ChEBI" id="CHEBI:29105"/>
    </ligand>
</feature>
<dbReference type="Gene3D" id="3.40.50.1980">
    <property type="entry name" value="Nitrogenase molybdenum iron protein domain"/>
    <property type="match status" value="2"/>
</dbReference>
<feature type="active site" description="Proton acceptor" evidence="5 7">
    <location>
        <position position="329"/>
    </location>
</feature>
<dbReference type="InterPro" id="IPR016161">
    <property type="entry name" value="Ald_DH/histidinol_DH"/>
</dbReference>
<keyword evidence="3 5" id="KW-0862">Zinc</keyword>
<keyword evidence="5 8" id="KW-0520">NAD</keyword>
<dbReference type="PANTHER" id="PTHR21256:SF2">
    <property type="entry name" value="HISTIDINE BIOSYNTHESIS TRIFUNCTIONAL PROTEIN"/>
    <property type="match status" value="1"/>
</dbReference>
<keyword evidence="5" id="KW-0368">Histidine biosynthesis</keyword>
<feature type="binding site" evidence="5 9">
    <location>
        <position position="416"/>
    </location>
    <ligand>
        <name>substrate</name>
    </ligand>
</feature>
<dbReference type="Proteomes" id="UP000434582">
    <property type="component" value="Unassembled WGS sequence"/>
</dbReference>
<comment type="function">
    <text evidence="5">Catalyzes the sequential NAD-dependent oxidations of L-histidinol to L-histidinaldehyde and then to L-histidine.</text>
</comment>
<feature type="binding site" evidence="5 10">
    <location>
        <position position="259"/>
    </location>
    <ligand>
        <name>Zn(2+)</name>
        <dbReference type="ChEBI" id="CHEBI:29105"/>
    </ligand>
</feature>
<feature type="binding site" evidence="5 10">
    <location>
        <position position="362"/>
    </location>
    <ligand>
        <name>Zn(2+)</name>
        <dbReference type="ChEBI" id="CHEBI:29105"/>
    </ligand>
</feature>
<accession>A0A7X1ZF30</accession>
<dbReference type="EC" id="1.1.1.23" evidence="5"/>
<dbReference type="PRINTS" id="PR00083">
    <property type="entry name" value="HOLDHDRGNASE"/>
</dbReference>
<name>A0A7X1ZF30_9PROT</name>
<dbReference type="NCBIfam" id="TIGR00069">
    <property type="entry name" value="hisD"/>
    <property type="match status" value="1"/>
</dbReference>
<evidence type="ECO:0000256" key="4">
    <source>
        <dbReference type="ARBA" id="ARBA00023002"/>
    </source>
</evidence>
<keyword evidence="13" id="KW-1185">Reference proteome</keyword>
<evidence type="ECO:0000313" key="12">
    <source>
        <dbReference type="EMBL" id="MQX36227.1"/>
    </source>
</evidence>
<protein>
    <recommendedName>
        <fullName evidence="5">Histidinol dehydrogenase</fullName>
        <shortName evidence="5">HDH</shortName>
        <ecNumber evidence="5">1.1.1.23</ecNumber>
    </recommendedName>
</protein>
<comment type="catalytic activity">
    <reaction evidence="5">
        <text>L-histidinol + 2 NAD(+) + H2O = L-histidine + 2 NADH + 3 H(+)</text>
        <dbReference type="Rhea" id="RHEA:20641"/>
        <dbReference type="ChEBI" id="CHEBI:15377"/>
        <dbReference type="ChEBI" id="CHEBI:15378"/>
        <dbReference type="ChEBI" id="CHEBI:57540"/>
        <dbReference type="ChEBI" id="CHEBI:57595"/>
        <dbReference type="ChEBI" id="CHEBI:57699"/>
        <dbReference type="ChEBI" id="CHEBI:57945"/>
        <dbReference type="EC" id="1.1.1.23"/>
    </reaction>
</comment>
<proteinExistence type="inferred from homology"/>
<comment type="pathway">
    <text evidence="5">Amino-acid biosynthesis; L-histidine biosynthesis; L-histidine from 5-phospho-alpha-D-ribose 1-diphosphate: step 9/9.</text>
</comment>
<evidence type="ECO:0000256" key="8">
    <source>
        <dbReference type="PIRSR" id="PIRSR000099-2"/>
    </source>
</evidence>
<feature type="binding site" evidence="5 8">
    <location>
        <position position="191"/>
    </location>
    <ligand>
        <name>NAD(+)</name>
        <dbReference type="ChEBI" id="CHEBI:57540"/>
    </ligand>
</feature>
<feature type="binding site" evidence="5 9">
    <location>
        <position position="329"/>
    </location>
    <ligand>
        <name>substrate</name>
    </ligand>
</feature>
<evidence type="ECO:0000256" key="6">
    <source>
        <dbReference type="PIRNR" id="PIRNR000099"/>
    </source>
</evidence>
<evidence type="ECO:0000256" key="7">
    <source>
        <dbReference type="PIRSR" id="PIRSR000099-1"/>
    </source>
</evidence>
<dbReference type="EMBL" id="WIVE01000015">
    <property type="protein sequence ID" value="MQX36227.1"/>
    <property type="molecule type" value="Genomic_DNA"/>
</dbReference>